<dbReference type="PANTHER" id="PTHR14429">
    <property type="entry name" value="FIBROSIN FAMILY MEMBER"/>
    <property type="match status" value="1"/>
</dbReference>
<feature type="region of interest" description="Disordered" evidence="2">
    <location>
        <begin position="294"/>
        <end position="418"/>
    </location>
</feature>
<evidence type="ECO:0000313" key="4">
    <source>
        <dbReference type="Proteomes" id="UP001153636"/>
    </source>
</evidence>
<feature type="compositionally biased region" description="Low complexity" evidence="2">
    <location>
        <begin position="125"/>
        <end position="154"/>
    </location>
</feature>
<evidence type="ECO:0000313" key="3">
    <source>
        <dbReference type="EMBL" id="CAH1108224.1"/>
    </source>
</evidence>
<keyword evidence="1" id="KW-0597">Phosphoprotein</keyword>
<feature type="compositionally biased region" description="Basic and acidic residues" evidence="2">
    <location>
        <begin position="796"/>
        <end position="879"/>
    </location>
</feature>
<feature type="compositionally biased region" description="Low complexity" evidence="2">
    <location>
        <begin position="336"/>
        <end position="371"/>
    </location>
</feature>
<organism evidence="3 4">
    <name type="scientific">Psylliodes chrysocephalus</name>
    <dbReference type="NCBI Taxonomy" id="3402493"/>
    <lineage>
        <taxon>Eukaryota</taxon>
        <taxon>Metazoa</taxon>
        <taxon>Ecdysozoa</taxon>
        <taxon>Arthropoda</taxon>
        <taxon>Hexapoda</taxon>
        <taxon>Insecta</taxon>
        <taxon>Pterygota</taxon>
        <taxon>Neoptera</taxon>
        <taxon>Endopterygota</taxon>
        <taxon>Coleoptera</taxon>
        <taxon>Polyphaga</taxon>
        <taxon>Cucujiformia</taxon>
        <taxon>Chrysomeloidea</taxon>
        <taxon>Chrysomelidae</taxon>
        <taxon>Galerucinae</taxon>
        <taxon>Alticini</taxon>
        <taxon>Psylliodes</taxon>
    </lineage>
</organism>
<evidence type="ECO:0000256" key="1">
    <source>
        <dbReference type="ARBA" id="ARBA00022553"/>
    </source>
</evidence>
<feature type="compositionally biased region" description="Polar residues" evidence="2">
    <location>
        <begin position="64"/>
        <end position="75"/>
    </location>
</feature>
<feature type="region of interest" description="Disordered" evidence="2">
    <location>
        <begin position="760"/>
        <end position="968"/>
    </location>
</feature>
<dbReference type="Proteomes" id="UP001153636">
    <property type="component" value="Chromosome 3"/>
</dbReference>
<evidence type="ECO:0000256" key="2">
    <source>
        <dbReference type="SAM" id="MobiDB-lite"/>
    </source>
</evidence>
<accession>A0A9P0CTW3</accession>
<feature type="compositionally biased region" description="Polar residues" evidence="2">
    <location>
        <begin position="1"/>
        <end position="12"/>
    </location>
</feature>
<dbReference type="AlphaFoldDB" id="A0A9P0CTW3"/>
<sequence>GLTLTQDPATSDDSGRASERLTGSSVAPRDADSSRDRLSDASSRCSSGKGYICDSEGEDDKGSDASSVIFASTPASRKHEFPGALPPSLPSLNHGTSSSPVPAPTPPNLPVPSPAPAQQPPQHPPQAIASASVSSAASVVAPSPATAAVVKPAQDPLPPPPISSIASVVPQPPPVTMPSVPTAVSMPQPAAAPVAHHPSIPAALDSTNNIPGGHAMRTESPAVATSANVAVAPSPNQYHHPASYQHQQTPLYTPYATTAATAPPPHAASPYMSTPTPLTAPAAAAVSVNAAPPPQMAPQVVGKATVPPHHEREKTLMQPSQRGPSPMRENRERESYSNVSSLSRTSVTTTLSSCPPPSTTVSSSLATSNLSKPWTSSAQSVPVSMSASQPVAPAPPTQLSPAPPRPTPPMHSSFPNAPMFAAPLPPPVSRASPMAVPTAIPQANPNPFSAESLFQSNKYPTNQADMLRRELDSRFLASQDRSLGVAPPPYLRTEMHQHQHHHTHVHQHTTSLLPPPAASSLYPSQLSLTPVEPLARRRESSFKDIPKLGSVDSPFYRQNIGLPGTYPGYTPGLMHPGLASGPTPFVPPNHLPTFQPKSMTPQDPNKPKIVKTGKWNAMHVRVAWEIYHHQQKSGEAKGSLASATAAAKTSADLLRPPTHLFSPSVHARPPHELSPFQMSLANHRPPGFDQPHHPGSLFTSPAGHLGKSPFTAASTMSPFTRYGGGPLGPSGASPFSMSPFARENHLASLGQLHHDPWRSLQRSMSSFPPSVNPLPPTLPGLGPPGPPAPWTIKPDPILEQREREAREREERERERLRREREERERREREEKQRRIEQQQQEQRERERKEREKREMERRELERQRERERERLLQEQRLAESAKMQPPLMRDRSPLRNGDMSEIRIKEEPRIKEEDMMARTDPSFYRYNPFLRHPGSLPPPGPPQSVLDRSRMMPHGLPPHPYHTPTTHWGASPHTDPFYRYSYNPIVDAMRAQEERERASFFGAYGAPHHPSQLRPKDPALMHLRPGPGPPQQNPHKMSVTPPTDLHKKEEPR</sequence>
<feature type="compositionally biased region" description="Basic and acidic residues" evidence="2">
    <location>
        <begin position="888"/>
        <end position="917"/>
    </location>
</feature>
<dbReference type="PANTHER" id="PTHR14429:SF22">
    <property type="entry name" value="AGAP013055-PA"/>
    <property type="match status" value="1"/>
</dbReference>
<feature type="compositionally biased region" description="Basic and acidic residues" evidence="2">
    <location>
        <begin position="29"/>
        <end position="39"/>
    </location>
</feature>
<keyword evidence="4" id="KW-1185">Reference proteome</keyword>
<feature type="region of interest" description="Disordered" evidence="2">
    <location>
        <begin position="1002"/>
        <end position="1052"/>
    </location>
</feature>
<dbReference type="EMBL" id="OV651815">
    <property type="protein sequence ID" value="CAH1108224.1"/>
    <property type="molecule type" value="Genomic_DNA"/>
</dbReference>
<feature type="compositionally biased region" description="Pro residues" evidence="2">
    <location>
        <begin position="392"/>
        <end position="409"/>
    </location>
</feature>
<proteinExistence type="predicted"/>
<feature type="region of interest" description="Disordered" evidence="2">
    <location>
        <begin position="1"/>
        <end position="182"/>
    </location>
</feature>
<name>A0A9P0CTW3_9CUCU</name>
<reference evidence="3" key="1">
    <citation type="submission" date="2022-01" db="EMBL/GenBank/DDBJ databases">
        <authorList>
            <person name="King R."/>
        </authorList>
    </citation>
    <scope>NUCLEOTIDE SEQUENCE</scope>
</reference>
<dbReference type="InterPro" id="IPR023246">
    <property type="entry name" value="AUTS2"/>
</dbReference>
<feature type="compositionally biased region" description="Pro residues" evidence="2">
    <location>
        <begin position="770"/>
        <end position="789"/>
    </location>
</feature>
<dbReference type="Pfam" id="PF15336">
    <property type="entry name" value="Auts2"/>
    <property type="match status" value="1"/>
</dbReference>
<feature type="compositionally biased region" description="Pro residues" evidence="2">
    <location>
        <begin position="101"/>
        <end position="124"/>
    </location>
</feature>
<feature type="compositionally biased region" description="Polar residues" evidence="2">
    <location>
        <begin position="372"/>
        <end position="389"/>
    </location>
</feature>
<gene>
    <name evidence="3" type="ORF">PSYICH_LOCUS8506</name>
</gene>
<protein>
    <submittedName>
        <fullName evidence="3">Uncharacterized protein</fullName>
    </submittedName>
</protein>
<dbReference type="OrthoDB" id="10060000at2759"/>
<feature type="non-terminal residue" evidence="3">
    <location>
        <position position="1"/>
    </location>
</feature>